<sequence>MTHLATPLTGTAPESARDRSTAADRSAPHTLLHGAAFVLLCLWTRTAPDRLRDQLSPEAGGCATLGF</sequence>
<proteinExistence type="predicted"/>
<evidence type="ECO:0000313" key="2">
    <source>
        <dbReference type="EMBL" id="MEE7492516.1"/>
    </source>
</evidence>
<accession>A0ABU7TRZ5</accession>
<evidence type="ECO:0000256" key="1">
    <source>
        <dbReference type="SAM" id="MobiDB-lite"/>
    </source>
</evidence>
<organism evidence="2 3">
    <name type="scientific">Methylobacterium oryzae</name>
    <dbReference type="NCBI Taxonomy" id="334852"/>
    <lineage>
        <taxon>Bacteria</taxon>
        <taxon>Pseudomonadati</taxon>
        <taxon>Pseudomonadota</taxon>
        <taxon>Alphaproteobacteria</taxon>
        <taxon>Hyphomicrobiales</taxon>
        <taxon>Methylobacteriaceae</taxon>
        <taxon>Methylobacterium</taxon>
    </lineage>
</organism>
<comment type="caution">
    <text evidence="2">The sequence shown here is derived from an EMBL/GenBank/DDBJ whole genome shotgun (WGS) entry which is preliminary data.</text>
</comment>
<evidence type="ECO:0000313" key="3">
    <source>
        <dbReference type="Proteomes" id="UP001355206"/>
    </source>
</evidence>
<dbReference type="Proteomes" id="UP001355206">
    <property type="component" value="Unassembled WGS sequence"/>
</dbReference>
<dbReference type="RefSeq" id="WP_331290111.1">
    <property type="nucleotide sequence ID" value="NZ_MLBR01000022.1"/>
</dbReference>
<dbReference type="EMBL" id="MLCA01000010">
    <property type="protein sequence ID" value="MEE7492516.1"/>
    <property type="molecule type" value="Genomic_DNA"/>
</dbReference>
<protein>
    <recommendedName>
        <fullName evidence="4">MFS transporter</fullName>
    </recommendedName>
</protein>
<name>A0ABU7TRZ5_9HYPH</name>
<evidence type="ECO:0008006" key="4">
    <source>
        <dbReference type="Google" id="ProtNLM"/>
    </source>
</evidence>
<reference evidence="2 3" key="1">
    <citation type="journal article" date="2012" name="Genet. Mol. Biol.">
        <title>Analysis of 16S rRNA and mxaF genes revealing insights into Methylobacterium niche-specific plant association.</title>
        <authorList>
            <person name="Dourado M.N."/>
            <person name="Andreote F.D."/>
            <person name="Dini-Andreote F."/>
            <person name="Conti R."/>
            <person name="Araujo J.M."/>
            <person name="Araujo W.L."/>
        </authorList>
    </citation>
    <scope>NUCLEOTIDE SEQUENCE [LARGE SCALE GENOMIC DNA]</scope>
    <source>
        <strain evidence="2 3">TC3-10</strain>
    </source>
</reference>
<gene>
    <name evidence="2" type="ORF">MOTC310_19385</name>
</gene>
<keyword evidence="3" id="KW-1185">Reference proteome</keyword>
<feature type="region of interest" description="Disordered" evidence="1">
    <location>
        <begin position="1"/>
        <end position="27"/>
    </location>
</feature>